<evidence type="ECO:0000256" key="1">
    <source>
        <dbReference type="ARBA" id="ARBA00001255"/>
    </source>
</evidence>
<evidence type="ECO:0000313" key="9">
    <source>
        <dbReference type="Proteomes" id="UP001500171"/>
    </source>
</evidence>
<dbReference type="Pfam" id="PF02065">
    <property type="entry name" value="Melibiase"/>
    <property type="match status" value="1"/>
</dbReference>
<keyword evidence="9" id="KW-1185">Reference proteome</keyword>
<dbReference type="SUPFAM" id="SSF51445">
    <property type="entry name" value="(Trans)glycosidases"/>
    <property type="match status" value="1"/>
</dbReference>
<evidence type="ECO:0000259" key="6">
    <source>
        <dbReference type="Pfam" id="PF16874"/>
    </source>
</evidence>
<dbReference type="CDD" id="cd14791">
    <property type="entry name" value="GH36"/>
    <property type="match status" value="1"/>
</dbReference>
<comment type="similarity">
    <text evidence="5">Belongs to the glycosyl hydrolase.</text>
</comment>
<comment type="caution">
    <text evidence="8">The sequence shown here is derived from an EMBL/GenBank/DDBJ whole genome shotgun (WGS) entry which is preliminary data.</text>
</comment>
<dbReference type="PRINTS" id="PR00743">
    <property type="entry name" value="GLHYDRLASE36"/>
</dbReference>
<dbReference type="Pfam" id="PF16875">
    <property type="entry name" value="Glyco_hydro_36N"/>
    <property type="match status" value="1"/>
</dbReference>
<name>A0ABP9N077_9GAMM</name>
<dbReference type="Pfam" id="PF16874">
    <property type="entry name" value="Glyco_hydro_36C"/>
    <property type="match status" value="1"/>
</dbReference>
<protein>
    <recommendedName>
        <fullName evidence="2 5">Alpha-galactosidase</fullName>
        <ecNumber evidence="2 5">3.2.1.22</ecNumber>
    </recommendedName>
</protein>
<evidence type="ECO:0000256" key="4">
    <source>
        <dbReference type="ARBA" id="ARBA00023295"/>
    </source>
</evidence>
<evidence type="ECO:0000256" key="3">
    <source>
        <dbReference type="ARBA" id="ARBA00022801"/>
    </source>
</evidence>
<dbReference type="Proteomes" id="UP001500171">
    <property type="component" value="Unassembled WGS sequence"/>
</dbReference>
<dbReference type="Gene3D" id="2.70.98.60">
    <property type="entry name" value="alpha-galactosidase from lactobacil brevis"/>
    <property type="match status" value="1"/>
</dbReference>
<dbReference type="InterPro" id="IPR013785">
    <property type="entry name" value="Aldolase_TIM"/>
</dbReference>
<dbReference type="InterPro" id="IPR013780">
    <property type="entry name" value="Glyco_hydro_b"/>
</dbReference>
<dbReference type="InterPro" id="IPR031704">
    <property type="entry name" value="Glyco_hydro_36_N"/>
</dbReference>
<dbReference type="InterPro" id="IPR017853">
    <property type="entry name" value="GH"/>
</dbReference>
<gene>
    <name evidence="8" type="ORF">GCM10023211_01510</name>
</gene>
<reference evidence="9" key="1">
    <citation type="journal article" date="2019" name="Int. J. Syst. Evol. Microbiol.">
        <title>The Global Catalogue of Microorganisms (GCM) 10K type strain sequencing project: providing services to taxonomists for standard genome sequencing and annotation.</title>
        <authorList>
            <consortium name="The Broad Institute Genomics Platform"/>
            <consortium name="The Broad Institute Genome Sequencing Center for Infectious Disease"/>
            <person name="Wu L."/>
            <person name="Ma J."/>
        </authorList>
    </citation>
    <scope>NUCLEOTIDE SEQUENCE [LARGE SCALE GENOMIC DNA]</scope>
    <source>
        <strain evidence="9">JCM 18050</strain>
    </source>
</reference>
<dbReference type="InterPro" id="IPR000111">
    <property type="entry name" value="Glyco_hydro_27/36_CS"/>
</dbReference>
<dbReference type="Gene3D" id="2.60.40.1180">
    <property type="entry name" value="Golgi alpha-mannosidase II"/>
    <property type="match status" value="1"/>
</dbReference>
<dbReference type="InterPro" id="IPR002252">
    <property type="entry name" value="Glyco_hydro_36"/>
</dbReference>
<dbReference type="PIRSF" id="PIRSF005536">
    <property type="entry name" value="Agal"/>
    <property type="match status" value="1"/>
</dbReference>
<dbReference type="PROSITE" id="PS00512">
    <property type="entry name" value="ALPHA_GALACTOSIDASE"/>
    <property type="match status" value="1"/>
</dbReference>
<evidence type="ECO:0000313" key="8">
    <source>
        <dbReference type="EMBL" id="GAA5104221.1"/>
    </source>
</evidence>
<evidence type="ECO:0000256" key="2">
    <source>
        <dbReference type="ARBA" id="ARBA00012755"/>
    </source>
</evidence>
<proteinExistence type="inferred from homology"/>
<dbReference type="PANTHER" id="PTHR43053:SF3">
    <property type="entry name" value="ALPHA-GALACTOSIDASE C-RELATED"/>
    <property type="match status" value="1"/>
</dbReference>
<dbReference type="RefSeq" id="WP_345487717.1">
    <property type="nucleotide sequence ID" value="NZ_BAABHY010000001.1"/>
</dbReference>
<dbReference type="InterPro" id="IPR050985">
    <property type="entry name" value="Alpha-glycosidase_related"/>
</dbReference>
<feature type="domain" description="Glycosyl hydrolase family 36 N-terminal" evidence="7">
    <location>
        <begin position="24"/>
        <end position="248"/>
    </location>
</feature>
<feature type="domain" description="Glycosyl hydrolase family 36 C-terminal" evidence="6">
    <location>
        <begin position="608"/>
        <end position="694"/>
    </location>
</feature>
<dbReference type="PANTHER" id="PTHR43053">
    <property type="entry name" value="GLYCOSIDASE FAMILY 31"/>
    <property type="match status" value="1"/>
</dbReference>
<evidence type="ECO:0000256" key="5">
    <source>
        <dbReference type="PIRNR" id="PIRNR005536"/>
    </source>
</evidence>
<keyword evidence="3 5" id="KW-0378">Hydrolase</keyword>
<dbReference type="InterPro" id="IPR031705">
    <property type="entry name" value="Glyco_hydro_36_C"/>
</dbReference>
<dbReference type="EMBL" id="BAABHY010000001">
    <property type="protein sequence ID" value="GAA5104221.1"/>
    <property type="molecule type" value="Genomic_DNA"/>
</dbReference>
<dbReference type="InterPro" id="IPR038417">
    <property type="entry name" value="Alpga-gal_N_sf"/>
</dbReference>
<keyword evidence="4 5" id="KW-0326">Glycosidase</keyword>
<dbReference type="Gene3D" id="3.20.20.70">
    <property type="entry name" value="Aldolase class I"/>
    <property type="match status" value="1"/>
</dbReference>
<accession>A0ABP9N077</accession>
<dbReference type="EC" id="3.2.1.22" evidence="2 5"/>
<sequence length="708" mass="81390">MNATTVHLQSKDTDIILRTKPYAQLLYWGKPIQHFNQQSIDCLQPAIPNSRLDIDIPFALCPEEAVGNFSTPGLEGHRSGQDWSPHFTTEQVIRDERGVTIIADDIHAQLRLTSRIEFDNNGVLQTQNSLTNLGETPYQVNRLSVTLPLPERAIELMAFNGRWIKEFQSHRTHIDHCGYLQENRRGRTSHEYFPGMVIGTNAFSEQQGEVWGIHLAWSGNHRIQVAVKSNGKRFIQAEALYLAGEIQLAQNETLTTPWLYATYSDQGLNKMSQHFHHFVRQNIIAQMKNKPRPVHLNTWEGIYFDHDPNYIMQMATKAAEIGVERFIIDDGWFGTRDDDWQALGDWYLDRRKYPHGLEPVISHVKSLGLEFGIWVEPEMINKNSDLYRAHPDWLLQLPAYNQPSGRHQYVLDLQNPAVFDYLLERLTWLLGNHDIDYIKWDMNREIVQAGHQGSPAIVGQTESLYRLLDILQQKFPHVEIESCSSGGGRIDYEILKRTQRFWTSDSNDALERQTIQRGMSYFFPPEVMGAHIGGKLCHTTYRQHDINLRGLTALVGHMGVELDPVKASPQEQKEFSHYIQLHKKFRELLHHGNSLRLDVDDPQAMQSYGVVSQDQQHAIFIIAQLKMPTYALSGDLRLTGLRHDLNYRIEVLDMPENINPVNSGHTMKQLPYWMMESTTLSGEWLQNIGLPLPVLDPETAMLFKVSAL</sequence>
<organism evidence="8 9">
    <name type="scientific">Orbus sasakiae</name>
    <dbReference type="NCBI Taxonomy" id="1078475"/>
    <lineage>
        <taxon>Bacteria</taxon>
        <taxon>Pseudomonadati</taxon>
        <taxon>Pseudomonadota</taxon>
        <taxon>Gammaproteobacteria</taxon>
        <taxon>Orbales</taxon>
        <taxon>Orbaceae</taxon>
        <taxon>Orbus</taxon>
    </lineage>
</organism>
<evidence type="ECO:0000259" key="7">
    <source>
        <dbReference type="Pfam" id="PF16875"/>
    </source>
</evidence>
<comment type="catalytic activity">
    <reaction evidence="1 5">
        <text>Hydrolysis of terminal, non-reducing alpha-D-galactose residues in alpha-D-galactosides, including galactose oligosaccharides, galactomannans and galactolipids.</text>
        <dbReference type="EC" id="3.2.1.22"/>
    </reaction>
</comment>